<name>A0A8D0TAI7_PIG</name>
<evidence type="ECO:0000256" key="10">
    <source>
        <dbReference type="ARBA" id="ARBA00070010"/>
    </source>
</evidence>
<evidence type="ECO:0000256" key="6">
    <source>
        <dbReference type="ARBA" id="ARBA00023027"/>
    </source>
</evidence>
<keyword evidence="6" id="KW-0520">NAD</keyword>
<feature type="domain" description="Urocanase C-terminal" evidence="13">
    <location>
        <begin position="436"/>
        <end position="642"/>
    </location>
</feature>
<dbReference type="AlphaFoldDB" id="A0A8D0TAI7"/>
<dbReference type="PANTHER" id="PTHR12216">
    <property type="entry name" value="UROCANATE HYDRATASE"/>
    <property type="match status" value="1"/>
</dbReference>
<keyword evidence="5" id="KW-0369">Histidine metabolism</keyword>
<dbReference type="InterPro" id="IPR055351">
    <property type="entry name" value="Urocanase"/>
</dbReference>
<organism evidence="14 15">
    <name type="scientific">Sus scrofa</name>
    <name type="common">Pig</name>
    <dbReference type="NCBI Taxonomy" id="9823"/>
    <lineage>
        <taxon>Eukaryota</taxon>
        <taxon>Metazoa</taxon>
        <taxon>Chordata</taxon>
        <taxon>Craniata</taxon>
        <taxon>Vertebrata</taxon>
        <taxon>Euteleostomi</taxon>
        <taxon>Mammalia</taxon>
        <taxon>Eutheria</taxon>
        <taxon>Laurasiatheria</taxon>
        <taxon>Artiodactyla</taxon>
        <taxon>Suina</taxon>
        <taxon>Suidae</taxon>
        <taxon>Sus</taxon>
    </lineage>
</organism>
<dbReference type="InterPro" id="IPR035085">
    <property type="entry name" value="Urocanase_Rossmann-like"/>
</dbReference>
<evidence type="ECO:0000259" key="12">
    <source>
        <dbReference type="Pfam" id="PF17391"/>
    </source>
</evidence>
<dbReference type="GO" id="GO:0019556">
    <property type="term" value="P:L-histidine catabolic process to glutamate and formamide"/>
    <property type="evidence" value="ECO:0007669"/>
    <property type="project" value="UniProtKB-UniPathway"/>
</dbReference>
<dbReference type="PANTHER" id="PTHR12216:SF3">
    <property type="entry name" value="UROCANATE HYDRATASE"/>
    <property type="match status" value="1"/>
</dbReference>
<dbReference type="InterPro" id="IPR035400">
    <property type="entry name" value="Urocanase_N"/>
</dbReference>
<dbReference type="InterPro" id="IPR038364">
    <property type="entry name" value="Urocanase_central_sf"/>
</dbReference>
<proteinExistence type="inferred from homology"/>
<comment type="catalytic activity">
    <reaction evidence="9">
        <text>4-imidazolone-5-propanoate = trans-urocanate + H2O</text>
        <dbReference type="Rhea" id="RHEA:13101"/>
        <dbReference type="ChEBI" id="CHEBI:15377"/>
        <dbReference type="ChEBI" id="CHEBI:17771"/>
        <dbReference type="ChEBI" id="CHEBI:77893"/>
        <dbReference type="EC" id="4.2.1.49"/>
    </reaction>
</comment>
<comment type="cofactor">
    <cofactor evidence="1">
        <name>NAD(+)</name>
        <dbReference type="ChEBI" id="CHEBI:57540"/>
    </cofactor>
</comment>
<dbReference type="GO" id="GO:0019557">
    <property type="term" value="P:L-histidine catabolic process to glutamate and formate"/>
    <property type="evidence" value="ECO:0007669"/>
    <property type="project" value="UniProtKB-UniPathway"/>
</dbReference>
<dbReference type="Ensembl" id="ENSSSCT00025099362.1">
    <property type="protein sequence ID" value="ENSSSCP00025043728.1"/>
    <property type="gene ID" value="ENSSSCG00025071446.1"/>
</dbReference>
<reference evidence="14" key="1">
    <citation type="submission" date="2025-08" db="UniProtKB">
        <authorList>
            <consortium name="Ensembl"/>
        </authorList>
    </citation>
    <scope>IDENTIFICATION</scope>
</reference>
<dbReference type="FunFam" id="3.40.1770.10:FF:000002">
    <property type="entry name" value="Urocanate hydratase 1"/>
    <property type="match status" value="1"/>
</dbReference>
<dbReference type="InterPro" id="IPR023637">
    <property type="entry name" value="Urocanase-like"/>
</dbReference>
<dbReference type="InterPro" id="IPR035401">
    <property type="entry name" value="Urocanase_C"/>
</dbReference>
<dbReference type="Gene3D" id="3.40.50.10730">
    <property type="entry name" value="Urocanase like domains"/>
    <property type="match status" value="1"/>
</dbReference>
<accession>A0A8D0TAI7</accession>
<dbReference type="UniPathway" id="UPA00379">
    <property type="reaction ID" value="UER00550"/>
</dbReference>
<dbReference type="PIRSF" id="PIRSF001423">
    <property type="entry name" value="Urocanate_hydrat"/>
    <property type="match status" value="1"/>
</dbReference>
<evidence type="ECO:0000256" key="9">
    <source>
        <dbReference type="ARBA" id="ARBA00047623"/>
    </source>
</evidence>
<evidence type="ECO:0000256" key="1">
    <source>
        <dbReference type="ARBA" id="ARBA00001911"/>
    </source>
</evidence>
<evidence type="ECO:0000259" key="13">
    <source>
        <dbReference type="Pfam" id="PF17392"/>
    </source>
</evidence>
<comment type="pathway">
    <text evidence="2">Amino-acid degradation; L-histidine degradation into L-glutamate; N-formimidoyl-L-glutamate from L-histidine: step 2/3.</text>
</comment>
<keyword evidence="7" id="KW-0456">Lyase</keyword>
<protein>
    <recommendedName>
        <fullName evidence="10">Urocanate hydratase</fullName>
        <ecNumber evidence="4">4.2.1.49</ecNumber>
    </recommendedName>
    <alternativeName>
        <fullName evidence="8">Imidazolonepropionate hydrolase</fullName>
    </alternativeName>
</protein>
<dbReference type="Pfam" id="PF17391">
    <property type="entry name" value="Urocanase_N"/>
    <property type="match status" value="1"/>
</dbReference>
<evidence type="ECO:0000256" key="4">
    <source>
        <dbReference type="ARBA" id="ARBA00011992"/>
    </source>
</evidence>
<dbReference type="InterPro" id="IPR023636">
    <property type="entry name" value="Urocanase_CS"/>
</dbReference>
<dbReference type="InterPro" id="IPR036190">
    <property type="entry name" value="Urocanase_sf"/>
</dbReference>
<evidence type="ECO:0000256" key="5">
    <source>
        <dbReference type="ARBA" id="ARBA00022808"/>
    </source>
</evidence>
<evidence type="ECO:0000256" key="2">
    <source>
        <dbReference type="ARBA" id="ARBA00004794"/>
    </source>
</evidence>
<sequence length="672" mass="73790">MCSLRALCSGLPLRPLPENRGRCAGVPHAPVRTPGLSPTEEQLALRNALRYFPPDVQEQLAPEFAQELRLYGHIYMYRFCPNLEMKAYPVEQYPCRTKAAAAIMHMIMNNLDPAVAQFPQELVTYGGNGQVFSNWAQFWLTMSYLSQMTEEQTLVMYSGHPLGLFPSSPGAPRLVITNGMVIPNYSSRIEYEKLFAMGVTMYGQMTAGSYCYIGPQGIVHGTVLTVLNAGRRYLDVEDLAGKVFVTSGLGGMSGAQAKAAVIVGCIGVIAEVDGAALRKRYQQGWLMEVTNSLDHCIERLRYNSWPGLFYVGSLVDTDSRLVHELDTTGELLVDLGSDQTSCHNPFNGGYYPVQLGFAEAQSLMASDPAAFKGLVQESLRRHVSAINRLAQGNFFFWDYGNAFLLEAHRAGADVGKPGASKMEFRYPSYVQHIMGDIFSQGFGPFRWVCTSGDPQDLAVTDHLATSVLEEAISGGVNPAVKLQYMDNIRWIREAAKHQLVVGSQARILYSDQKGRVAIAVAFNQAIARGEIKAPVVLSRDHHDVSGTDSPFRETSNIHDGSAFCADMAVQNFVGDAFRGATWVALHNGGGVGWGEVINGGFGLVLDGTEEAEQKARMMLSWDVSNGVARRCWSGNRKAYEIICQTMQENSGLVVTLPHEVTDEYMLQQALQA</sequence>
<dbReference type="Gene3D" id="3.40.1770.10">
    <property type="entry name" value="Urocanase superfamily"/>
    <property type="match status" value="2"/>
</dbReference>
<dbReference type="Pfam" id="PF17392">
    <property type="entry name" value="Urocanase_C"/>
    <property type="match status" value="1"/>
</dbReference>
<dbReference type="HAMAP" id="MF_00577">
    <property type="entry name" value="HutU"/>
    <property type="match status" value="1"/>
</dbReference>
<evidence type="ECO:0000259" key="11">
    <source>
        <dbReference type="Pfam" id="PF01175"/>
    </source>
</evidence>
<dbReference type="GO" id="GO:0016153">
    <property type="term" value="F:urocanate hydratase activity"/>
    <property type="evidence" value="ECO:0007669"/>
    <property type="project" value="UniProtKB-EC"/>
</dbReference>
<evidence type="ECO:0000313" key="15">
    <source>
        <dbReference type="Proteomes" id="UP000694727"/>
    </source>
</evidence>
<feature type="domain" description="Urocanase N-terminal" evidence="12">
    <location>
        <begin position="85"/>
        <end position="211"/>
    </location>
</feature>
<dbReference type="FunFam" id="3.40.50.10730:FF:000002">
    <property type="entry name" value="Urocanate hydratase 1"/>
    <property type="match status" value="1"/>
</dbReference>
<dbReference type="NCBIfam" id="NF003820">
    <property type="entry name" value="PRK05414.1"/>
    <property type="match status" value="1"/>
</dbReference>
<feature type="domain" description="Urocanase Rossmann-like" evidence="11">
    <location>
        <begin position="214"/>
        <end position="433"/>
    </location>
</feature>
<dbReference type="FunFam" id="3.40.1770.10:FF:000003">
    <property type="entry name" value="Urocanate hydratase 1"/>
    <property type="match status" value="1"/>
</dbReference>
<dbReference type="SUPFAM" id="SSF111326">
    <property type="entry name" value="Urocanase"/>
    <property type="match status" value="1"/>
</dbReference>
<dbReference type="EC" id="4.2.1.49" evidence="4"/>
<dbReference type="Pfam" id="PF01175">
    <property type="entry name" value="Urocanase"/>
    <property type="match status" value="1"/>
</dbReference>
<comment type="similarity">
    <text evidence="3">Belongs to the urocanase family.</text>
</comment>
<evidence type="ECO:0000256" key="7">
    <source>
        <dbReference type="ARBA" id="ARBA00023239"/>
    </source>
</evidence>
<evidence type="ECO:0000313" key="14">
    <source>
        <dbReference type="Ensembl" id="ENSSSCP00025043728.1"/>
    </source>
</evidence>
<evidence type="ECO:0000256" key="3">
    <source>
        <dbReference type="ARBA" id="ARBA00007578"/>
    </source>
</evidence>
<dbReference type="PROSITE" id="PS01233">
    <property type="entry name" value="UROCANASE"/>
    <property type="match status" value="1"/>
</dbReference>
<dbReference type="Proteomes" id="UP000694727">
    <property type="component" value="Unplaced"/>
</dbReference>
<evidence type="ECO:0000256" key="8">
    <source>
        <dbReference type="ARBA" id="ARBA00031640"/>
    </source>
</evidence>